<comment type="caution">
    <text evidence="1">The sequence shown here is derived from an EMBL/GenBank/DDBJ whole genome shotgun (WGS) entry which is preliminary data.</text>
</comment>
<protein>
    <submittedName>
        <fullName evidence="1">Uncharacterized protein</fullName>
    </submittedName>
</protein>
<name>A0ACB7YJ33_9ERIC</name>
<reference evidence="1 2" key="1">
    <citation type="journal article" date="2021" name="Hortic Res">
        <title>High-quality reference genome and annotation aids understanding of berry development for evergreen blueberry (Vaccinium darrowii).</title>
        <authorList>
            <person name="Yu J."/>
            <person name="Hulse-Kemp A.M."/>
            <person name="Babiker E."/>
            <person name="Staton M."/>
        </authorList>
    </citation>
    <scope>NUCLEOTIDE SEQUENCE [LARGE SCALE GENOMIC DNA]</scope>
    <source>
        <strain evidence="2">cv. NJ 8807/NJ 8810</strain>
        <tissue evidence="1">Young leaf</tissue>
    </source>
</reference>
<sequence>MATNIGTMESAYFVGRSEILSWINSTLQLNLSKVEEACSGAVQCQLMDAVHPGMVPMHKVNFDAKNEYDMIQNYKVLQDVFNKLKITKHIEVNKLVKGRPLDNLEFMQWMKWYCDSVNGGVLHSYNPLERRETSKGGKEGSKKSASSQSSTKSSTVASRTQTSHTARRNDIVTTNQSVKASRPSSSGGHPAYDEQITELKLSVDSLEKERDFYFAKLRDIEIVCQFPEIEHLPVVEAIKRILYATDDSASAVAEAQALISQHENQVSMLSPISEVAEEGAKSDTQKRKNIINVDVDVAATTTLSPRQRISDVSDVHCSGSPLVTYGSSPYSFSFETMGVSISRLIKMLFVKKEMRILMVGLDAAGKTTILYKLKLGEIVTTIPTIGFNVETVEYKNVSFTVWDVGGQDKIRPLWRHYFQNTQGLIFVVDSNDRDRILEARDELHRMLNEDELRDATLLVFANKQDLPNAMSVSEITDKLGMHSLRQRRWFIQSTCATSGQGLYEGLDWLSSNIKAR</sequence>
<proteinExistence type="predicted"/>
<organism evidence="1 2">
    <name type="scientific">Vaccinium darrowii</name>
    <dbReference type="NCBI Taxonomy" id="229202"/>
    <lineage>
        <taxon>Eukaryota</taxon>
        <taxon>Viridiplantae</taxon>
        <taxon>Streptophyta</taxon>
        <taxon>Embryophyta</taxon>
        <taxon>Tracheophyta</taxon>
        <taxon>Spermatophyta</taxon>
        <taxon>Magnoliopsida</taxon>
        <taxon>eudicotyledons</taxon>
        <taxon>Gunneridae</taxon>
        <taxon>Pentapetalae</taxon>
        <taxon>asterids</taxon>
        <taxon>Ericales</taxon>
        <taxon>Ericaceae</taxon>
        <taxon>Vaccinioideae</taxon>
        <taxon>Vaccinieae</taxon>
        <taxon>Vaccinium</taxon>
    </lineage>
</organism>
<evidence type="ECO:0000313" key="1">
    <source>
        <dbReference type="EMBL" id="KAH7853197.1"/>
    </source>
</evidence>
<keyword evidence="2" id="KW-1185">Reference proteome</keyword>
<evidence type="ECO:0000313" key="2">
    <source>
        <dbReference type="Proteomes" id="UP000828048"/>
    </source>
</evidence>
<gene>
    <name evidence="1" type="ORF">Vadar_034651</name>
</gene>
<dbReference type="Proteomes" id="UP000828048">
    <property type="component" value="Chromosome 8"/>
</dbReference>
<dbReference type="EMBL" id="CM037158">
    <property type="protein sequence ID" value="KAH7853197.1"/>
    <property type="molecule type" value="Genomic_DNA"/>
</dbReference>
<accession>A0ACB7YJ33</accession>